<feature type="domain" description="THAP-type" evidence="7">
    <location>
        <begin position="1"/>
        <end position="100"/>
    </location>
</feature>
<evidence type="ECO:0000313" key="8">
    <source>
        <dbReference type="EMBL" id="GLD61762.1"/>
    </source>
</evidence>
<dbReference type="PROSITE" id="PS50950">
    <property type="entry name" value="ZF_THAP"/>
    <property type="match status" value="1"/>
</dbReference>
<dbReference type="Proteomes" id="UP001279410">
    <property type="component" value="Unassembled WGS sequence"/>
</dbReference>
<dbReference type="EMBL" id="BRZM01000047">
    <property type="protein sequence ID" value="GLD61762.1"/>
    <property type="molecule type" value="Genomic_DNA"/>
</dbReference>
<keyword evidence="1" id="KW-0479">Metal-binding</keyword>
<keyword evidence="4 5" id="KW-0238">DNA-binding</keyword>
<dbReference type="AlphaFoldDB" id="A0AAD3MXY9"/>
<dbReference type="GO" id="GO:0003677">
    <property type="term" value="F:DNA binding"/>
    <property type="evidence" value="ECO:0007669"/>
    <property type="project" value="UniProtKB-UniRule"/>
</dbReference>
<evidence type="ECO:0000256" key="5">
    <source>
        <dbReference type="PROSITE-ProRule" id="PRU00309"/>
    </source>
</evidence>
<evidence type="ECO:0000256" key="1">
    <source>
        <dbReference type="ARBA" id="ARBA00022723"/>
    </source>
</evidence>
<feature type="compositionally biased region" description="Basic and acidic residues" evidence="6">
    <location>
        <begin position="120"/>
        <end position="143"/>
    </location>
</feature>
<organism evidence="8 9">
    <name type="scientific">Lates japonicus</name>
    <name type="common">Japanese lates</name>
    <dbReference type="NCBI Taxonomy" id="270547"/>
    <lineage>
        <taxon>Eukaryota</taxon>
        <taxon>Metazoa</taxon>
        <taxon>Chordata</taxon>
        <taxon>Craniata</taxon>
        <taxon>Vertebrata</taxon>
        <taxon>Euteleostomi</taxon>
        <taxon>Actinopterygii</taxon>
        <taxon>Neopterygii</taxon>
        <taxon>Teleostei</taxon>
        <taxon>Neoteleostei</taxon>
        <taxon>Acanthomorphata</taxon>
        <taxon>Carangaria</taxon>
        <taxon>Carangaria incertae sedis</taxon>
        <taxon>Centropomidae</taxon>
        <taxon>Lates</taxon>
    </lineage>
</organism>
<evidence type="ECO:0000256" key="3">
    <source>
        <dbReference type="ARBA" id="ARBA00022833"/>
    </source>
</evidence>
<protein>
    <recommendedName>
        <fullName evidence="7">THAP-type domain-containing protein</fullName>
    </recommendedName>
</protein>
<evidence type="ECO:0000313" key="9">
    <source>
        <dbReference type="Proteomes" id="UP001279410"/>
    </source>
</evidence>
<keyword evidence="2 5" id="KW-0863">Zinc-finger</keyword>
<feature type="region of interest" description="Disordered" evidence="6">
    <location>
        <begin position="98"/>
        <end position="166"/>
    </location>
</feature>
<evidence type="ECO:0000256" key="4">
    <source>
        <dbReference type="ARBA" id="ARBA00023125"/>
    </source>
</evidence>
<sequence>MGGRNCCVKNCRRRSHDHHGRKIPNGLSIHCFPAWRQSEGAQTSELTRRRREAWVAAVGRSDITFDHVPASMRVCSRHFHSGNPAYEMLESDPDWVPSLHLGHGEGNGRRSKRFPPPEQSKVERRQRWTTERRHEARTTHRELGGGGTQDSLQTTDAARPTAPPWREVKSLLQSVLQSKTNETDDCAAAKEEEDGAQLQKEKISLGHL</sequence>
<proteinExistence type="predicted"/>
<gene>
    <name evidence="8" type="ORF">AKAME5_001354200</name>
</gene>
<reference evidence="8" key="1">
    <citation type="submission" date="2022-08" db="EMBL/GenBank/DDBJ databases">
        <title>Genome sequencing of akame (Lates japonicus).</title>
        <authorList>
            <person name="Hashiguchi Y."/>
            <person name="Takahashi H."/>
        </authorList>
    </citation>
    <scope>NUCLEOTIDE SEQUENCE</scope>
    <source>
        <strain evidence="8">Kochi</strain>
    </source>
</reference>
<evidence type="ECO:0000256" key="6">
    <source>
        <dbReference type="SAM" id="MobiDB-lite"/>
    </source>
</evidence>
<feature type="compositionally biased region" description="Basic and acidic residues" evidence="6">
    <location>
        <begin position="199"/>
        <end position="208"/>
    </location>
</feature>
<evidence type="ECO:0000256" key="2">
    <source>
        <dbReference type="ARBA" id="ARBA00022771"/>
    </source>
</evidence>
<dbReference type="GO" id="GO:0008270">
    <property type="term" value="F:zinc ion binding"/>
    <property type="evidence" value="ECO:0007669"/>
    <property type="project" value="UniProtKB-KW"/>
</dbReference>
<dbReference type="SUPFAM" id="SSF57716">
    <property type="entry name" value="Glucocorticoid receptor-like (DNA-binding domain)"/>
    <property type="match status" value="1"/>
</dbReference>
<keyword evidence="3" id="KW-0862">Zinc</keyword>
<comment type="caution">
    <text evidence="8">The sequence shown here is derived from an EMBL/GenBank/DDBJ whole genome shotgun (WGS) entry which is preliminary data.</text>
</comment>
<accession>A0AAD3MXY9</accession>
<dbReference type="InterPro" id="IPR006612">
    <property type="entry name" value="THAP_Znf"/>
</dbReference>
<keyword evidence="9" id="KW-1185">Reference proteome</keyword>
<evidence type="ECO:0000259" key="7">
    <source>
        <dbReference type="PROSITE" id="PS50950"/>
    </source>
</evidence>
<dbReference type="SMART" id="SM00980">
    <property type="entry name" value="THAP"/>
    <property type="match status" value="1"/>
</dbReference>
<name>A0AAD3MXY9_LATJO</name>
<feature type="region of interest" description="Disordered" evidence="6">
    <location>
        <begin position="179"/>
        <end position="208"/>
    </location>
</feature>
<dbReference type="Pfam" id="PF05485">
    <property type="entry name" value="THAP"/>
    <property type="match status" value="1"/>
</dbReference>